<feature type="transmembrane region" description="Helical" evidence="2">
    <location>
        <begin position="72"/>
        <end position="93"/>
    </location>
</feature>
<keyword evidence="2" id="KW-0472">Membrane</keyword>
<feature type="transmembrane region" description="Helical" evidence="2">
    <location>
        <begin position="35"/>
        <end position="56"/>
    </location>
</feature>
<evidence type="ECO:0000313" key="3">
    <source>
        <dbReference type="EMBL" id="ORY47486.1"/>
    </source>
</evidence>
<feature type="region of interest" description="Disordered" evidence="1">
    <location>
        <begin position="179"/>
        <end position="204"/>
    </location>
</feature>
<evidence type="ECO:0000256" key="1">
    <source>
        <dbReference type="SAM" id="MobiDB-lite"/>
    </source>
</evidence>
<keyword evidence="2" id="KW-1133">Transmembrane helix</keyword>
<keyword evidence="4" id="KW-1185">Reference proteome</keyword>
<feature type="transmembrane region" description="Helical" evidence="2">
    <location>
        <begin position="144"/>
        <end position="166"/>
    </location>
</feature>
<sequence length="228" mass="24349">MAEYSFIQYSASRGLSIVKRAYPSLALSLDRFMKVMPFIVFAPVIPATIDAVLQAWNGSVGNVVAIVSPIEMVLSCIALAVTYVFDAVMMAGFSKFIMIIQATLGSESDASYPLVARFGCYAGGAFFLGLTSYVIAIAAGLTGFWYNFVMWFAYFIATWVLVFLIWMKVAIRGVKRGSISAGSGPTKRRGTGTAGKSGGVPSINAIQNSDTIQSVKSSGPNLRNGSIV</sequence>
<proteinExistence type="predicted"/>
<evidence type="ECO:0000313" key="4">
    <source>
        <dbReference type="Proteomes" id="UP000193642"/>
    </source>
</evidence>
<name>A0A1Y2CKG8_9FUNG</name>
<organism evidence="3 4">
    <name type="scientific">Rhizoclosmatium globosum</name>
    <dbReference type="NCBI Taxonomy" id="329046"/>
    <lineage>
        <taxon>Eukaryota</taxon>
        <taxon>Fungi</taxon>
        <taxon>Fungi incertae sedis</taxon>
        <taxon>Chytridiomycota</taxon>
        <taxon>Chytridiomycota incertae sedis</taxon>
        <taxon>Chytridiomycetes</taxon>
        <taxon>Chytridiales</taxon>
        <taxon>Chytriomycetaceae</taxon>
        <taxon>Rhizoclosmatium</taxon>
    </lineage>
</organism>
<dbReference type="Proteomes" id="UP000193642">
    <property type="component" value="Unassembled WGS sequence"/>
</dbReference>
<evidence type="ECO:0000256" key="2">
    <source>
        <dbReference type="SAM" id="Phobius"/>
    </source>
</evidence>
<gene>
    <name evidence="3" type="ORF">BCR33DRAFT_736279</name>
</gene>
<protein>
    <submittedName>
        <fullName evidence="3">Uncharacterized protein</fullName>
    </submittedName>
</protein>
<comment type="caution">
    <text evidence="3">The sequence shown here is derived from an EMBL/GenBank/DDBJ whole genome shotgun (WGS) entry which is preliminary data.</text>
</comment>
<dbReference type="EMBL" id="MCGO01000014">
    <property type="protein sequence ID" value="ORY47486.1"/>
    <property type="molecule type" value="Genomic_DNA"/>
</dbReference>
<feature type="transmembrane region" description="Helical" evidence="2">
    <location>
        <begin position="114"/>
        <end position="138"/>
    </location>
</feature>
<reference evidence="3 4" key="1">
    <citation type="submission" date="2016-07" db="EMBL/GenBank/DDBJ databases">
        <title>Pervasive Adenine N6-methylation of Active Genes in Fungi.</title>
        <authorList>
            <consortium name="DOE Joint Genome Institute"/>
            <person name="Mondo S.J."/>
            <person name="Dannebaum R.O."/>
            <person name="Kuo R.C."/>
            <person name="Labutti K."/>
            <person name="Haridas S."/>
            <person name="Kuo A."/>
            <person name="Salamov A."/>
            <person name="Ahrendt S.R."/>
            <person name="Lipzen A."/>
            <person name="Sullivan W."/>
            <person name="Andreopoulos W.B."/>
            <person name="Clum A."/>
            <person name="Lindquist E."/>
            <person name="Daum C."/>
            <person name="Ramamoorthy G.K."/>
            <person name="Gryganskyi A."/>
            <person name="Culley D."/>
            <person name="Magnuson J.K."/>
            <person name="James T.Y."/>
            <person name="O'Malley M.A."/>
            <person name="Stajich J.E."/>
            <person name="Spatafora J.W."/>
            <person name="Visel A."/>
            <person name="Grigoriev I.V."/>
        </authorList>
    </citation>
    <scope>NUCLEOTIDE SEQUENCE [LARGE SCALE GENOMIC DNA]</scope>
    <source>
        <strain evidence="3 4">JEL800</strain>
    </source>
</reference>
<dbReference type="AlphaFoldDB" id="A0A1Y2CKG8"/>
<accession>A0A1Y2CKG8</accession>
<dbReference type="OrthoDB" id="2143107at2759"/>
<keyword evidence="2" id="KW-0812">Transmembrane</keyword>